<dbReference type="Proteomes" id="UP001174934">
    <property type="component" value="Unassembled WGS sequence"/>
</dbReference>
<dbReference type="Gene3D" id="2.30.110.10">
    <property type="entry name" value="Electron Transport, Fmn-binding Protein, Chain A"/>
    <property type="match status" value="1"/>
</dbReference>
<dbReference type="PANTHER" id="PTHR34818:SF1">
    <property type="entry name" value="PROTEIN BLI-3"/>
    <property type="match status" value="1"/>
</dbReference>
<protein>
    <submittedName>
        <fullName evidence="2">BLI-3 blue-light-inducible Bli-3 protein</fullName>
    </submittedName>
</protein>
<dbReference type="InterPro" id="IPR038725">
    <property type="entry name" value="YdaG_split_barrel_FMN-bd"/>
</dbReference>
<sequence length="255" mass="27813">MLSRLSSPSTTIATKIIKRPICQLFSATSIIPPVKPRFSHQHRTSLIMSQQFSNAQVGNGKPADPYRKANLDNETPLADKIQDLANFINSCKFCMMTTHDAKSGNLASRCMALAATETGGIDLLFHTNTESGKTDELSSDSHINCSFLNSSGEWASVSGRANIITDRELVKKHYSPTLKAWLGDLEDGVHDGGPEDPRIGVIRVKMTTAHYAIVSKNIIGRVAEVAQGTLTGKPAAVNKLREINEQDVNNWRGSH</sequence>
<dbReference type="EMBL" id="JAULSR010000001">
    <property type="protein sequence ID" value="KAK0636590.1"/>
    <property type="molecule type" value="Genomic_DNA"/>
</dbReference>
<evidence type="ECO:0000259" key="1">
    <source>
        <dbReference type="Pfam" id="PF16242"/>
    </source>
</evidence>
<evidence type="ECO:0000313" key="3">
    <source>
        <dbReference type="Proteomes" id="UP001174934"/>
    </source>
</evidence>
<dbReference type="Pfam" id="PF16242">
    <property type="entry name" value="Pyrid_ox_like"/>
    <property type="match status" value="1"/>
</dbReference>
<proteinExistence type="predicted"/>
<organism evidence="2 3">
    <name type="scientific">Bombardia bombarda</name>
    <dbReference type="NCBI Taxonomy" id="252184"/>
    <lineage>
        <taxon>Eukaryota</taxon>
        <taxon>Fungi</taxon>
        <taxon>Dikarya</taxon>
        <taxon>Ascomycota</taxon>
        <taxon>Pezizomycotina</taxon>
        <taxon>Sordariomycetes</taxon>
        <taxon>Sordariomycetidae</taxon>
        <taxon>Sordariales</taxon>
        <taxon>Lasiosphaeriaceae</taxon>
        <taxon>Bombardia</taxon>
    </lineage>
</organism>
<feature type="domain" description="General stress protein FMN-binding split barrel" evidence="1">
    <location>
        <begin position="79"/>
        <end position="233"/>
    </location>
</feature>
<reference evidence="2" key="1">
    <citation type="submission" date="2023-06" db="EMBL/GenBank/DDBJ databases">
        <title>Genome-scale phylogeny and comparative genomics of the fungal order Sordariales.</title>
        <authorList>
            <consortium name="Lawrence Berkeley National Laboratory"/>
            <person name="Hensen N."/>
            <person name="Bonometti L."/>
            <person name="Westerberg I."/>
            <person name="Brannstrom I.O."/>
            <person name="Guillou S."/>
            <person name="Cros-Aarteil S."/>
            <person name="Calhoun S."/>
            <person name="Haridas S."/>
            <person name="Kuo A."/>
            <person name="Mondo S."/>
            <person name="Pangilinan J."/>
            <person name="Riley R."/>
            <person name="LaButti K."/>
            <person name="Andreopoulos B."/>
            <person name="Lipzen A."/>
            <person name="Chen C."/>
            <person name="Yanf M."/>
            <person name="Daum C."/>
            <person name="Ng V."/>
            <person name="Clum A."/>
            <person name="Steindorff A."/>
            <person name="Ohm R."/>
            <person name="Martin F."/>
            <person name="Silar P."/>
            <person name="Natvig D."/>
            <person name="Lalanne C."/>
            <person name="Gautier V."/>
            <person name="Ament-velasquez S.L."/>
            <person name="Kruys A."/>
            <person name="Hutchinson M.I."/>
            <person name="Powell A.J."/>
            <person name="Barry K."/>
            <person name="Miller A.N."/>
            <person name="Grigoriev I.V."/>
            <person name="Debuchy R."/>
            <person name="Gladieux P."/>
            <person name="Thoren M.H."/>
            <person name="Johannesson H."/>
        </authorList>
    </citation>
    <scope>NUCLEOTIDE SEQUENCE</scope>
    <source>
        <strain evidence="2">SMH3391-2</strain>
    </source>
</reference>
<dbReference type="AlphaFoldDB" id="A0AA40CFQ7"/>
<dbReference type="SUPFAM" id="SSF50475">
    <property type="entry name" value="FMN-binding split barrel"/>
    <property type="match status" value="1"/>
</dbReference>
<accession>A0AA40CFQ7</accession>
<keyword evidence="3" id="KW-1185">Reference proteome</keyword>
<gene>
    <name evidence="2" type="ORF">B0T17DRAFT_519468</name>
</gene>
<comment type="caution">
    <text evidence="2">The sequence shown here is derived from an EMBL/GenBank/DDBJ whole genome shotgun (WGS) entry which is preliminary data.</text>
</comment>
<dbReference type="PANTHER" id="PTHR34818">
    <property type="entry name" value="PROTEIN BLI-3"/>
    <property type="match status" value="1"/>
</dbReference>
<dbReference type="InterPro" id="IPR012349">
    <property type="entry name" value="Split_barrel_FMN-bd"/>
</dbReference>
<dbReference type="InterPro" id="IPR052917">
    <property type="entry name" value="Stress-Dev_Protein"/>
</dbReference>
<evidence type="ECO:0000313" key="2">
    <source>
        <dbReference type="EMBL" id="KAK0636590.1"/>
    </source>
</evidence>
<name>A0AA40CFQ7_9PEZI</name>